<evidence type="ECO:0000313" key="2">
    <source>
        <dbReference type="Proteomes" id="UP000676565"/>
    </source>
</evidence>
<gene>
    <name evidence="1" type="ORF">J8F10_07055</name>
</gene>
<reference evidence="1 2" key="1">
    <citation type="submission" date="2021-04" db="EMBL/GenBank/DDBJ databases">
        <authorList>
            <person name="Ivanova A."/>
        </authorList>
    </citation>
    <scope>NUCLEOTIDE SEQUENCE [LARGE SCALE GENOMIC DNA]</scope>
    <source>
        <strain evidence="1 2">G18</strain>
    </source>
</reference>
<dbReference type="EMBL" id="JAGKQQ010000001">
    <property type="protein sequence ID" value="MBP3955039.1"/>
    <property type="molecule type" value="Genomic_DNA"/>
</dbReference>
<accession>A0ABS5BMX0</accession>
<evidence type="ECO:0008006" key="3">
    <source>
        <dbReference type="Google" id="ProtNLM"/>
    </source>
</evidence>
<name>A0ABS5BMX0_9BACT</name>
<keyword evidence="2" id="KW-1185">Reference proteome</keyword>
<comment type="caution">
    <text evidence="1">The sequence shown here is derived from an EMBL/GenBank/DDBJ whole genome shotgun (WGS) entry which is preliminary data.</text>
</comment>
<dbReference type="RefSeq" id="WP_210653140.1">
    <property type="nucleotide sequence ID" value="NZ_JAGKQQ010000001.1"/>
</dbReference>
<dbReference type="Proteomes" id="UP000676565">
    <property type="component" value="Unassembled WGS sequence"/>
</dbReference>
<sequence length="419" mass="44662">MSELPMHLNELEAQFAGTLATFGSGDLAVGIFPLSDVPPADGPIVLERASLPAECLPRTTWIRMLGWAVLPDQAGHEHPLLYVLAGTEASECGPVAAFLDLSCRAGAACYRLAPGAAAVGVGNAPELDWLNTLYSYLKGTEQVVEGAGYSQIPNVFAASTLVLGVLRRTLAGEPVGPLAQCLYPGVPGEQGGTRIARVRAMTREEYFAATTPPDQVREWLAHRYRSAPVAGVEHAPSRDRMAFERLALFAEFLSAAGHPVDDTVGACVGAGWVHIAHATVRETVPSEIPAHLHHLNLSVGRHELLAIRPTVLNARVPDAPAPGSGAPGSAPVPVWDGLRELARGLRLKGKQARIVNAICDGGGSVPIATLGTRFQWNNPVDNWNSTRKRLNTKFRGRGWRFVTADNNAVVEPVPPSGRK</sequence>
<organism evidence="1 2">
    <name type="scientific">Gemmata palustris</name>
    <dbReference type="NCBI Taxonomy" id="2822762"/>
    <lineage>
        <taxon>Bacteria</taxon>
        <taxon>Pseudomonadati</taxon>
        <taxon>Planctomycetota</taxon>
        <taxon>Planctomycetia</taxon>
        <taxon>Gemmatales</taxon>
        <taxon>Gemmataceae</taxon>
        <taxon>Gemmata</taxon>
    </lineage>
</organism>
<evidence type="ECO:0000313" key="1">
    <source>
        <dbReference type="EMBL" id="MBP3955039.1"/>
    </source>
</evidence>
<protein>
    <recommendedName>
        <fullName evidence="3">Winged helix DNA-binding domain-containing protein</fullName>
    </recommendedName>
</protein>
<proteinExistence type="predicted"/>